<proteinExistence type="predicted"/>
<evidence type="ECO:0000256" key="2">
    <source>
        <dbReference type="ARBA" id="ARBA00022803"/>
    </source>
</evidence>
<evidence type="ECO:0000256" key="1">
    <source>
        <dbReference type="ARBA" id="ARBA00022737"/>
    </source>
</evidence>
<gene>
    <name evidence="4" type="ORF">FRC54_10855</name>
</gene>
<keyword evidence="1" id="KW-0677">Repeat</keyword>
<dbReference type="InterPro" id="IPR011990">
    <property type="entry name" value="TPR-like_helical_dom_sf"/>
</dbReference>
<dbReference type="Gene3D" id="1.25.40.10">
    <property type="entry name" value="Tetratricopeptide repeat domain"/>
    <property type="match status" value="2"/>
</dbReference>
<dbReference type="SMART" id="SM00028">
    <property type="entry name" value="TPR"/>
    <property type="match status" value="5"/>
</dbReference>
<dbReference type="SUPFAM" id="SSF48452">
    <property type="entry name" value="TPR-like"/>
    <property type="match status" value="1"/>
</dbReference>
<name>A0A6N7J152_9FIRM</name>
<dbReference type="AlphaFoldDB" id="A0A6N7J152"/>
<keyword evidence="5" id="KW-1185">Reference proteome</keyword>
<dbReference type="InterPro" id="IPR019734">
    <property type="entry name" value="TPR_rpt"/>
</dbReference>
<dbReference type="PANTHER" id="PTHR45586">
    <property type="entry name" value="TPR REPEAT-CONTAINING PROTEIN PA4667"/>
    <property type="match status" value="1"/>
</dbReference>
<evidence type="ECO:0000256" key="3">
    <source>
        <dbReference type="SAM" id="Phobius"/>
    </source>
</evidence>
<keyword evidence="3" id="KW-1133">Transmembrane helix</keyword>
<comment type="caution">
    <text evidence="4">The sequence shown here is derived from an EMBL/GenBank/DDBJ whole genome shotgun (WGS) entry which is preliminary data.</text>
</comment>
<dbReference type="EMBL" id="VOGC01000010">
    <property type="protein sequence ID" value="MQN02356.1"/>
    <property type="molecule type" value="Genomic_DNA"/>
</dbReference>
<evidence type="ECO:0000313" key="4">
    <source>
        <dbReference type="EMBL" id="MQN02356.1"/>
    </source>
</evidence>
<protein>
    <submittedName>
        <fullName evidence="4">Tetratricopeptide repeat protein</fullName>
    </submittedName>
</protein>
<dbReference type="InterPro" id="IPR051012">
    <property type="entry name" value="CellSynth/LPSAsmb/PSIAsmb"/>
</dbReference>
<organism evidence="4 5">
    <name type="scientific">Candidatus Weimeria bifida</name>
    <dbReference type="NCBI Taxonomy" id="2599074"/>
    <lineage>
        <taxon>Bacteria</taxon>
        <taxon>Bacillati</taxon>
        <taxon>Bacillota</taxon>
        <taxon>Clostridia</taxon>
        <taxon>Lachnospirales</taxon>
        <taxon>Lachnospiraceae</taxon>
        <taxon>Candidatus Weimeria</taxon>
    </lineage>
</organism>
<evidence type="ECO:0000313" key="5">
    <source>
        <dbReference type="Proteomes" id="UP000460257"/>
    </source>
</evidence>
<feature type="transmembrane region" description="Helical" evidence="3">
    <location>
        <begin position="249"/>
        <end position="268"/>
    </location>
</feature>
<dbReference type="PANTHER" id="PTHR45586:SF1">
    <property type="entry name" value="LIPOPOLYSACCHARIDE ASSEMBLY PROTEIN B"/>
    <property type="match status" value="1"/>
</dbReference>
<keyword evidence="2" id="KW-0802">TPR repeat</keyword>
<reference evidence="4" key="1">
    <citation type="journal article" date="2020" name="Appl. Environ. Microbiol.">
        <title>Medium-Chain Fatty Acid Synthesis by 'Candidatus Weimeria bifida' gen. nov., sp. nov., and 'Candidatus Pseudoramibacter fermentans' sp. nov.</title>
        <authorList>
            <person name="Scarborough M.J."/>
            <person name="Myers K.S."/>
            <person name="Donohue T.J."/>
            <person name="Noguera D.R."/>
        </authorList>
    </citation>
    <scope>NUCLEOTIDE SEQUENCE</scope>
    <source>
        <strain evidence="4">LCO1.1</strain>
    </source>
</reference>
<dbReference type="Proteomes" id="UP000460257">
    <property type="component" value="Unassembled WGS sequence"/>
</dbReference>
<sequence length="472" mass="53224">MEKCFNCGNPIGEDERTCRFCGANQRAYRMIMASSEKAYNDGLAKARDHDISGAIESLNRSVRFNKRNTKARDLLGLVYLRYGEPVLALREWVIAKNFDPDDELANRYLDSASSNPGAFEKIDTAAKKFNTAYKYARAKAFDLAALELKNVVRENPDMVKARQLLALIYMQEGEYSKAYSELKAAKEDDENNPLTVRYLKEVRSHLVSGKKKKKKKTDRRSTVSINDGHDVVMMPRQSFIEALDNSKSGLFNILIGIAIGILAFVFLVSPTMKQRENEETRKALITANSTTASSKSDAADLKKQITSLQNKLDKYEGKSDVKGSYENLIKAQQQATGDKADLDAARKTLKEANKKLLGTSGKDLYKSLTAQIDQQTLTTKYDEGKNAFRQRDYDKAIDALKTVVKIDDTYDNGEAVYELAQSYEYKGDTKNALKYYQKVAKDYAQFYRGRSSARKVQQLQQAQQNQQAQTNG</sequence>
<dbReference type="Pfam" id="PF14559">
    <property type="entry name" value="TPR_19"/>
    <property type="match status" value="1"/>
</dbReference>
<dbReference type="Pfam" id="PF13432">
    <property type="entry name" value="TPR_16"/>
    <property type="match status" value="1"/>
</dbReference>
<accession>A0A6N7J152</accession>
<keyword evidence="3" id="KW-0812">Transmembrane</keyword>
<keyword evidence="3" id="KW-0472">Membrane</keyword>